<protein>
    <submittedName>
        <fullName evidence="2">Uncharacterized protein</fullName>
    </submittedName>
</protein>
<sequence length="80" mass="8186">MANLVNKAKDVLTGGKTHHDTATTSSAHGTTGTHHSAAANTLDPTVGTTTGPSHTAPTHHKTTAGPHSSNLMNRADPRVE</sequence>
<organism evidence="2 3">
    <name type="scientific">Cladophialophora carrionii</name>
    <dbReference type="NCBI Taxonomy" id="86049"/>
    <lineage>
        <taxon>Eukaryota</taxon>
        <taxon>Fungi</taxon>
        <taxon>Dikarya</taxon>
        <taxon>Ascomycota</taxon>
        <taxon>Pezizomycotina</taxon>
        <taxon>Eurotiomycetes</taxon>
        <taxon>Chaetothyriomycetidae</taxon>
        <taxon>Chaetothyriales</taxon>
        <taxon>Herpotrichiellaceae</taxon>
        <taxon>Cladophialophora</taxon>
    </lineage>
</organism>
<reference evidence="3" key="1">
    <citation type="submission" date="2015-07" db="EMBL/GenBank/DDBJ databases">
        <authorList>
            <person name="Teixeira M.M."/>
            <person name="Souza R.C."/>
            <person name="Almeida L.G."/>
            <person name="Vicente V.A."/>
            <person name="de Hoog S."/>
            <person name="Bocca A.L."/>
            <person name="de Almeida S.R."/>
            <person name="Vasconcelos A.T."/>
            <person name="Felipe M.S."/>
        </authorList>
    </citation>
    <scope>NUCLEOTIDE SEQUENCE [LARGE SCALE GENOMIC DNA]</scope>
    <source>
        <strain evidence="3">KSF</strain>
    </source>
</reference>
<dbReference type="EMBL" id="LGRB01000009">
    <property type="protein sequence ID" value="OCT52020.1"/>
    <property type="molecule type" value="Genomic_DNA"/>
</dbReference>
<proteinExistence type="predicted"/>
<feature type="compositionally biased region" description="Low complexity" evidence="1">
    <location>
        <begin position="22"/>
        <end position="39"/>
    </location>
</feature>
<gene>
    <name evidence="2" type="ORF">CLCR_09360</name>
</gene>
<dbReference type="VEuPathDB" id="FungiDB:CLCR_09360"/>
<evidence type="ECO:0000313" key="3">
    <source>
        <dbReference type="Proteomes" id="UP000094526"/>
    </source>
</evidence>
<evidence type="ECO:0000313" key="2">
    <source>
        <dbReference type="EMBL" id="OCT52020.1"/>
    </source>
</evidence>
<comment type="caution">
    <text evidence="2">The sequence shown here is derived from an EMBL/GenBank/DDBJ whole genome shotgun (WGS) entry which is preliminary data.</text>
</comment>
<dbReference type="AlphaFoldDB" id="A0A1C1CU82"/>
<keyword evidence="3" id="KW-1185">Reference proteome</keyword>
<accession>A0A1C1CU82</accession>
<name>A0A1C1CU82_9EURO</name>
<feature type="region of interest" description="Disordered" evidence="1">
    <location>
        <begin position="1"/>
        <end position="80"/>
    </location>
</feature>
<evidence type="ECO:0000256" key="1">
    <source>
        <dbReference type="SAM" id="MobiDB-lite"/>
    </source>
</evidence>
<dbReference type="Proteomes" id="UP000094526">
    <property type="component" value="Unassembled WGS sequence"/>
</dbReference>
<dbReference type="OrthoDB" id="4779541at2759"/>
<feature type="compositionally biased region" description="Polar residues" evidence="1">
    <location>
        <begin position="42"/>
        <end position="56"/>
    </location>
</feature>
<dbReference type="STRING" id="86049.A0A1C1CU82"/>
<dbReference type="VEuPathDB" id="FungiDB:G647_06110"/>